<dbReference type="InterPro" id="IPR003660">
    <property type="entry name" value="HAMP_dom"/>
</dbReference>
<feature type="transmembrane region" description="Helical" evidence="9">
    <location>
        <begin position="186"/>
        <end position="207"/>
    </location>
</feature>
<dbReference type="GO" id="GO:0016020">
    <property type="term" value="C:membrane"/>
    <property type="evidence" value="ECO:0007669"/>
    <property type="project" value="UniProtKB-SubCell"/>
</dbReference>
<evidence type="ECO:0000313" key="12">
    <source>
        <dbReference type="EMBL" id="TDQ40186.1"/>
    </source>
</evidence>
<proteinExistence type="inferred from homology"/>
<evidence type="ECO:0000256" key="7">
    <source>
        <dbReference type="ARBA" id="ARBA00029447"/>
    </source>
</evidence>
<feature type="domain" description="Methyl-accepting transducer" evidence="10">
    <location>
        <begin position="266"/>
        <end position="502"/>
    </location>
</feature>
<gene>
    <name evidence="12" type="ORF">DFQ45_101321</name>
</gene>
<dbReference type="InterPro" id="IPR024478">
    <property type="entry name" value="HlyB_4HB_MCP"/>
</dbReference>
<dbReference type="PROSITE" id="PS50111">
    <property type="entry name" value="CHEMOTAXIS_TRANSDUC_2"/>
    <property type="match status" value="1"/>
</dbReference>
<dbReference type="CDD" id="cd11386">
    <property type="entry name" value="MCP_signal"/>
    <property type="match status" value="1"/>
</dbReference>
<evidence type="ECO:0000256" key="8">
    <source>
        <dbReference type="PROSITE-ProRule" id="PRU00284"/>
    </source>
</evidence>
<organism evidence="12 13">
    <name type="scientific">Thiopseudomonas denitrificans</name>
    <dbReference type="NCBI Taxonomy" id="1501432"/>
    <lineage>
        <taxon>Bacteria</taxon>
        <taxon>Pseudomonadati</taxon>
        <taxon>Pseudomonadota</taxon>
        <taxon>Gammaproteobacteria</taxon>
        <taxon>Pseudomonadales</taxon>
        <taxon>Pseudomonadaceae</taxon>
        <taxon>Thiopseudomonas</taxon>
    </lineage>
</organism>
<dbReference type="InterPro" id="IPR004090">
    <property type="entry name" value="Chemotax_Me-accpt_rcpt"/>
</dbReference>
<name>A0A4R6U3E4_9GAMM</name>
<evidence type="ECO:0000256" key="6">
    <source>
        <dbReference type="ARBA" id="ARBA00023224"/>
    </source>
</evidence>
<dbReference type="AlphaFoldDB" id="A0A4R6U3E4"/>
<dbReference type="SMART" id="SM00304">
    <property type="entry name" value="HAMP"/>
    <property type="match status" value="2"/>
</dbReference>
<keyword evidence="2" id="KW-0145">Chemotaxis</keyword>
<reference evidence="12 13" key="1">
    <citation type="submission" date="2019-03" db="EMBL/GenBank/DDBJ databases">
        <title>Genomic Encyclopedia of Type Strains, Phase IV (KMG-IV): sequencing the most valuable type-strain genomes for metagenomic binning, comparative biology and taxonomic classification.</title>
        <authorList>
            <person name="Goeker M."/>
        </authorList>
    </citation>
    <scope>NUCLEOTIDE SEQUENCE [LARGE SCALE GENOMIC DNA]</scope>
    <source>
        <strain evidence="12 13">DSM 28679</strain>
    </source>
</reference>
<keyword evidence="6 8" id="KW-0807">Transducer</keyword>
<comment type="similarity">
    <text evidence="7">Belongs to the methyl-accepting chemotaxis (MCP) protein family.</text>
</comment>
<dbReference type="GO" id="GO:0004888">
    <property type="term" value="F:transmembrane signaling receptor activity"/>
    <property type="evidence" value="ECO:0007669"/>
    <property type="project" value="InterPro"/>
</dbReference>
<evidence type="ECO:0000259" key="10">
    <source>
        <dbReference type="PROSITE" id="PS50111"/>
    </source>
</evidence>
<feature type="domain" description="HAMP" evidence="11">
    <location>
        <begin position="209"/>
        <end position="261"/>
    </location>
</feature>
<evidence type="ECO:0000256" key="3">
    <source>
        <dbReference type="ARBA" id="ARBA00022692"/>
    </source>
</evidence>
<dbReference type="OrthoDB" id="8724574at2"/>
<dbReference type="EMBL" id="SNYK01000001">
    <property type="protein sequence ID" value="TDQ40186.1"/>
    <property type="molecule type" value="Genomic_DNA"/>
</dbReference>
<sequence length="539" mass="58298">MFRNLRIAPRAALFFGLLGLITLLLGVFSIVQQNRLGHITEELGTLRLPQVAAVGEMRRDFLTMRLYTANFALTSDEAAKQSALRTVEEAGRSFKANGDKLAAIVSAEGGKLLQQAVSLVEVYNVSLGQWMQARQAGQEQLAEEIDIRLTAQGAQAVEAVNALVAFEMQQASASVANAQSIESSSLTSITVAIVAALVAMIVLAMLFSRSLLVPLRLAVETSRRIAEGDLTRDVQDSGRDEAGDMIRAMQQMQEQLRGTLEHITDSSQQLASTSEELSLITNDSSRTVHEQSSQLEQAVTAVNEMTAAIEEVAGNANNTSRNTEQTQVQVRTGQGRLQETVDTIDKLSAEIGKTNEGIGRLAGNVQEIGQVIEVIRAIAEQTNLLALNAAIEAARAGEQGRGFAVVADEVRALAGRTQESTVEIERMIGNVQNETEVAVNNMETSSRWVTSTREMAYDVLEVLNRSAELMDQINQQNLSIASAAEEQAMVAQEVDRSLVAIHDLSAQTSAGADETQVSSQELARLAEGLNALLQRFRLH</sequence>
<evidence type="ECO:0000256" key="2">
    <source>
        <dbReference type="ARBA" id="ARBA00022500"/>
    </source>
</evidence>
<evidence type="ECO:0000313" key="13">
    <source>
        <dbReference type="Proteomes" id="UP000294575"/>
    </source>
</evidence>
<evidence type="ECO:0000256" key="1">
    <source>
        <dbReference type="ARBA" id="ARBA00004141"/>
    </source>
</evidence>
<accession>A0A4R6U3E4</accession>
<dbReference type="GO" id="GO:0006935">
    <property type="term" value="P:chemotaxis"/>
    <property type="evidence" value="ECO:0007669"/>
    <property type="project" value="UniProtKB-KW"/>
</dbReference>
<dbReference type="SMART" id="SM00283">
    <property type="entry name" value="MA"/>
    <property type="match status" value="1"/>
</dbReference>
<protein>
    <submittedName>
        <fullName evidence="12">Methyl-accepting chemotaxis protein</fullName>
    </submittedName>
</protein>
<dbReference type="FunFam" id="1.10.287.950:FF:000001">
    <property type="entry name" value="Methyl-accepting chemotaxis sensory transducer"/>
    <property type="match status" value="1"/>
</dbReference>
<comment type="subcellular location">
    <subcellularLocation>
        <location evidence="1">Membrane</location>
        <topology evidence="1">Multi-pass membrane protein</topology>
    </subcellularLocation>
</comment>
<dbReference type="InterPro" id="IPR004089">
    <property type="entry name" value="MCPsignal_dom"/>
</dbReference>
<dbReference type="PANTHER" id="PTHR32089">
    <property type="entry name" value="METHYL-ACCEPTING CHEMOTAXIS PROTEIN MCPB"/>
    <property type="match status" value="1"/>
</dbReference>
<dbReference type="Pfam" id="PF00015">
    <property type="entry name" value="MCPsignal"/>
    <property type="match status" value="1"/>
</dbReference>
<dbReference type="PROSITE" id="PS50885">
    <property type="entry name" value="HAMP"/>
    <property type="match status" value="1"/>
</dbReference>
<evidence type="ECO:0000256" key="5">
    <source>
        <dbReference type="ARBA" id="ARBA00023136"/>
    </source>
</evidence>
<evidence type="ECO:0000256" key="9">
    <source>
        <dbReference type="SAM" id="Phobius"/>
    </source>
</evidence>
<dbReference type="CDD" id="cd06225">
    <property type="entry name" value="HAMP"/>
    <property type="match status" value="1"/>
</dbReference>
<dbReference type="Proteomes" id="UP000294575">
    <property type="component" value="Unassembled WGS sequence"/>
</dbReference>
<dbReference type="Gene3D" id="1.10.287.950">
    <property type="entry name" value="Methyl-accepting chemotaxis protein"/>
    <property type="match status" value="1"/>
</dbReference>
<dbReference type="SUPFAM" id="SSF58104">
    <property type="entry name" value="Methyl-accepting chemotaxis protein (MCP) signaling domain"/>
    <property type="match status" value="1"/>
</dbReference>
<dbReference type="Pfam" id="PF00672">
    <property type="entry name" value="HAMP"/>
    <property type="match status" value="1"/>
</dbReference>
<keyword evidence="3 9" id="KW-0812">Transmembrane</keyword>
<keyword evidence="4 9" id="KW-1133">Transmembrane helix</keyword>
<dbReference type="Pfam" id="PF12729">
    <property type="entry name" value="4HB_MCP_1"/>
    <property type="match status" value="1"/>
</dbReference>
<dbReference type="PRINTS" id="PR00260">
    <property type="entry name" value="CHEMTRNSDUCR"/>
</dbReference>
<evidence type="ECO:0000256" key="4">
    <source>
        <dbReference type="ARBA" id="ARBA00022989"/>
    </source>
</evidence>
<dbReference type="GO" id="GO:0007165">
    <property type="term" value="P:signal transduction"/>
    <property type="evidence" value="ECO:0007669"/>
    <property type="project" value="UniProtKB-KW"/>
</dbReference>
<dbReference type="RefSeq" id="WP_101496882.1">
    <property type="nucleotide sequence ID" value="NZ_LNJZ01000007.1"/>
</dbReference>
<keyword evidence="13" id="KW-1185">Reference proteome</keyword>
<comment type="caution">
    <text evidence="12">The sequence shown here is derived from an EMBL/GenBank/DDBJ whole genome shotgun (WGS) entry which is preliminary data.</text>
</comment>
<evidence type="ECO:0000259" key="11">
    <source>
        <dbReference type="PROSITE" id="PS50885"/>
    </source>
</evidence>
<dbReference type="PANTHER" id="PTHR32089:SF120">
    <property type="entry name" value="METHYL-ACCEPTING CHEMOTAXIS PROTEIN TLPQ"/>
    <property type="match status" value="1"/>
</dbReference>
<keyword evidence="5 9" id="KW-0472">Membrane</keyword>